<accession>A0A495A7A5</accession>
<dbReference type="InterPro" id="IPR010982">
    <property type="entry name" value="Lambda_DNA-bd_dom_sf"/>
</dbReference>
<dbReference type="Pfam" id="PF01381">
    <property type="entry name" value="HTH_3"/>
    <property type="match status" value="1"/>
</dbReference>
<dbReference type="Gene3D" id="1.10.260.40">
    <property type="entry name" value="lambda repressor-like DNA-binding domains"/>
    <property type="match status" value="1"/>
</dbReference>
<proteinExistence type="predicted"/>
<sequence>MKLPLNKQSFDKLFGEKLEVRRRQLLKTQDDVEHEAHIADRHLGKIERGQASSNVYTLYKLWKVLDLSADKIFEEIDKEMGSEKSK</sequence>
<reference evidence="2 3" key="1">
    <citation type="journal article" date="2016" name="Int. J. Syst. Evol. Microbiol.">
        <title>Oceanobacillus halophilus sp. nov., a novel moderately halophilic bacterium from a hypersaline lake.</title>
        <authorList>
            <person name="Amoozegar M.A."/>
            <person name="Bagheri M."/>
            <person name="Makhdoumi A."/>
            <person name="Nikou M.M."/>
            <person name="Fazeli S.A.S."/>
            <person name="Schumann P."/>
            <person name="Sproer C."/>
            <person name="Sanchez-Porro C."/>
            <person name="Ventosa A."/>
        </authorList>
    </citation>
    <scope>NUCLEOTIDE SEQUENCE [LARGE SCALE GENOMIC DNA]</scope>
    <source>
        <strain evidence="2 3">DSM 23996</strain>
    </source>
</reference>
<dbReference type="CDD" id="cd00093">
    <property type="entry name" value="HTH_XRE"/>
    <property type="match status" value="1"/>
</dbReference>
<dbReference type="SUPFAM" id="SSF47413">
    <property type="entry name" value="lambda repressor-like DNA-binding domains"/>
    <property type="match status" value="1"/>
</dbReference>
<dbReference type="AlphaFoldDB" id="A0A495A7A5"/>
<dbReference type="RefSeq" id="WP_121203807.1">
    <property type="nucleotide sequence ID" value="NZ_RBZP01000004.1"/>
</dbReference>
<name>A0A495A7A5_9BACI</name>
<evidence type="ECO:0000259" key="1">
    <source>
        <dbReference type="PROSITE" id="PS50943"/>
    </source>
</evidence>
<dbReference type="SMART" id="SM00530">
    <property type="entry name" value="HTH_XRE"/>
    <property type="match status" value="1"/>
</dbReference>
<dbReference type="GO" id="GO:0003677">
    <property type="term" value="F:DNA binding"/>
    <property type="evidence" value="ECO:0007669"/>
    <property type="project" value="InterPro"/>
</dbReference>
<dbReference type="EMBL" id="RBZP01000004">
    <property type="protein sequence ID" value="RKQ34244.1"/>
    <property type="molecule type" value="Genomic_DNA"/>
</dbReference>
<feature type="domain" description="HTH cro/C1-type" evidence="1">
    <location>
        <begin position="18"/>
        <end position="72"/>
    </location>
</feature>
<dbReference type="InterPro" id="IPR001387">
    <property type="entry name" value="Cro/C1-type_HTH"/>
</dbReference>
<organism evidence="2 3">
    <name type="scientific">Oceanobacillus halophilus</name>
    <dbReference type="NCBI Taxonomy" id="930130"/>
    <lineage>
        <taxon>Bacteria</taxon>
        <taxon>Bacillati</taxon>
        <taxon>Bacillota</taxon>
        <taxon>Bacilli</taxon>
        <taxon>Bacillales</taxon>
        <taxon>Bacillaceae</taxon>
        <taxon>Oceanobacillus</taxon>
    </lineage>
</organism>
<comment type="caution">
    <text evidence="2">The sequence shown here is derived from an EMBL/GenBank/DDBJ whole genome shotgun (WGS) entry which is preliminary data.</text>
</comment>
<protein>
    <submittedName>
        <fullName evidence="2">XRE family transcriptional regulator</fullName>
    </submittedName>
</protein>
<keyword evidence="3" id="KW-1185">Reference proteome</keyword>
<dbReference type="PROSITE" id="PS50943">
    <property type="entry name" value="HTH_CROC1"/>
    <property type="match status" value="1"/>
</dbReference>
<evidence type="ECO:0000313" key="2">
    <source>
        <dbReference type="EMBL" id="RKQ34244.1"/>
    </source>
</evidence>
<dbReference type="Proteomes" id="UP000269301">
    <property type="component" value="Unassembled WGS sequence"/>
</dbReference>
<gene>
    <name evidence="2" type="ORF">D8M06_07610</name>
</gene>
<evidence type="ECO:0000313" key="3">
    <source>
        <dbReference type="Proteomes" id="UP000269301"/>
    </source>
</evidence>
<dbReference type="OrthoDB" id="2902611at2"/>